<gene>
    <name evidence="1" type="ORF">HW532_10620</name>
</gene>
<dbReference type="Proteomes" id="UP000593594">
    <property type="component" value="Chromosome"/>
</dbReference>
<dbReference type="RefSeq" id="WP_213164342.1">
    <property type="nucleotide sequence ID" value="NZ_CP058214.1"/>
</dbReference>
<dbReference type="GO" id="GO:0008410">
    <property type="term" value="F:CoA-transferase activity"/>
    <property type="evidence" value="ECO:0007669"/>
    <property type="project" value="InterPro"/>
</dbReference>
<accession>A0A7S8C4A9</accession>
<dbReference type="AlphaFoldDB" id="A0A7S8C4A9"/>
<proteinExistence type="predicted"/>
<reference evidence="1 2" key="1">
    <citation type="submission" date="2020-06" db="EMBL/GenBank/DDBJ databases">
        <title>Genome sequence of 2 isolates from Red Sea Mangroves.</title>
        <authorList>
            <person name="Sefrji F."/>
            <person name="Michoud G."/>
            <person name="Merlino G."/>
            <person name="Daffonchio D."/>
        </authorList>
    </citation>
    <scope>NUCLEOTIDE SEQUENCE [LARGE SCALE GENOMIC DNA]</scope>
    <source>
        <strain evidence="1 2">R1DC25</strain>
    </source>
</reference>
<dbReference type="InterPro" id="IPR004165">
    <property type="entry name" value="CoA_trans_fam_I"/>
</dbReference>
<dbReference type="KEGG" id="kmn:HW532_10620"/>
<evidence type="ECO:0000313" key="2">
    <source>
        <dbReference type="Proteomes" id="UP000593594"/>
    </source>
</evidence>
<dbReference type="InterPro" id="IPR037171">
    <property type="entry name" value="NagB/RpiA_transferase-like"/>
</dbReference>
<dbReference type="SMART" id="SM00882">
    <property type="entry name" value="CoA_trans"/>
    <property type="match status" value="1"/>
</dbReference>
<dbReference type="EMBL" id="CP058214">
    <property type="protein sequence ID" value="QPC43101.1"/>
    <property type="molecule type" value="Genomic_DNA"/>
</dbReference>
<sequence length="254" mass="27384">MTATGDIHPRETIICTIARLLEGCGNVAVGAASPMPGSAALLARALSDGGTRVTLLGSRRHNYFTDGGRELFDCAGQGRVDAFFLSGAQIDGQANINLSYIGDPGHPKARFPGAFGSAYLYFVVPRVILFREEHTRRVFVDRVDYISAPGTSEPGVYRPGGPHALVTGLCAMRFDRARGRFRLESVHPGHTLEEVRDNTGFDFDVPDRVPETPLPGPDMLATLRGRVAGEVAETYPRFAEALFGSAPQPNRITA</sequence>
<dbReference type="Gene3D" id="3.40.1080.10">
    <property type="entry name" value="Glutaconate Coenzyme A-transferase"/>
    <property type="match status" value="1"/>
</dbReference>
<name>A0A7S8C4A9_9HYPH</name>
<dbReference type="Pfam" id="PF01144">
    <property type="entry name" value="CoA_trans"/>
    <property type="match status" value="1"/>
</dbReference>
<organism evidence="1 2">
    <name type="scientific">Kaustia mangrovi</name>
    <dbReference type="NCBI Taxonomy" id="2593653"/>
    <lineage>
        <taxon>Bacteria</taxon>
        <taxon>Pseudomonadati</taxon>
        <taxon>Pseudomonadota</taxon>
        <taxon>Alphaproteobacteria</taxon>
        <taxon>Hyphomicrobiales</taxon>
        <taxon>Parvibaculaceae</taxon>
        <taxon>Kaustia</taxon>
    </lineage>
</organism>
<protein>
    <submittedName>
        <fullName evidence="1">CoA synthetase</fullName>
    </submittedName>
</protein>
<evidence type="ECO:0000313" key="1">
    <source>
        <dbReference type="EMBL" id="QPC43101.1"/>
    </source>
</evidence>
<dbReference type="PANTHER" id="PTHR43293:SF3">
    <property type="entry name" value="CHOLESTEROL RING-CLEAVING HYDROLASE IPDB SUBUNIT"/>
    <property type="match status" value="1"/>
</dbReference>
<dbReference type="SUPFAM" id="SSF100950">
    <property type="entry name" value="NagB/RpiA/CoA transferase-like"/>
    <property type="match status" value="1"/>
</dbReference>
<dbReference type="PANTHER" id="PTHR43293">
    <property type="entry name" value="ACETATE COA-TRANSFERASE YDIF"/>
    <property type="match status" value="1"/>
</dbReference>
<keyword evidence="2" id="KW-1185">Reference proteome</keyword>